<keyword evidence="4" id="KW-1185">Reference proteome</keyword>
<sequence length="678" mass="71466">MSNIAMFKKTFWFLCLLVPVLIFQACEKDEEPTAAIDSNDVQLLSFGPSPLLRGDTLRIIGSSLDRVSAVVLSDNVTVQTFLEQSRTSIRLIIPTETVSGPIRIVADGTEVTSKASLTISEPISITDLSTGPLKAGEPLTISGTYLNLIQQVVFAKDVVVTDFVSQSQTELVVTVPAEARTGTIRISNGAAGDDLVVIESKAEVEIVLPTVSALTPAPIRPGDTLTVSGTDLDLATRVIFTGNAEVTEFYETSPAALKLVVPDNALEGSIQVEVASGVQVPSVPALDITAPTITDISPALIKAGNDITLSGTDLDLVTEVVFGGGQVGNIISKSETELVVTVPWEATEAVVTVNTVAETSSSASVLELIDPTISQVTPLAVKDNESITIYGTDLDLVSRVLFDGGLEGMIVSQTETELVVNLPLTAKSGVIVLETVNNAQVVSNAALEVTSSIQPLVLSMPSLAKVGEKIRLEGEKMDAAVQVIFAGDVAATRYGNKSESFIEVWVPEGAADGPLQLITEFEDVSISPDLNVVYLNELSELIYEDSRLGAWGDWGWGGASDWQNSEVVFAGANSAKKTYDGSWDAIRWGGASIDVSGYSELVFYVYGGEGTGGSTVQLVVNEGWGTPTGFDVVEGAWSEIVIPISAVNGGTAATTWTDILFQGKGVVGAIYIDHVGFK</sequence>
<accession>A0A2D0MY17</accession>
<feature type="domain" description="IPT/TIG" evidence="2">
    <location>
        <begin position="291"/>
        <end position="355"/>
    </location>
</feature>
<dbReference type="InterPro" id="IPR002909">
    <property type="entry name" value="IPT_dom"/>
</dbReference>
<reference evidence="3 4" key="1">
    <citation type="submission" date="2017-10" db="EMBL/GenBank/DDBJ databases">
        <title>The draft genome sequence of Lewinella nigricans NBRC 102662.</title>
        <authorList>
            <person name="Wang K."/>
        </authorList>
    </citation>
    <scope>NUCLEOTIDE SEQUENCE [LARGE SCALE GENOMIC DNA]</scope>
    <source>
        <strain evidence="3 4">NBRC 102662</strain>
    </source>
</reference>
<comment type="caution">
    <text evidence="3">The sequence shown here is derived from an EMBL/GenBank/DDBJ whole genome shotgun (WGS) entry which is preliminary data.</text>
</comment>
<keyword evidence="1" id="KW-0732">Signal</keyword>
<feature type="signal peptide" evidence="1">
    <location>
        <begin position="1"/>
        <end position="25"/>
    </location>
</feature>
<evidence type="ECO:0000313" key="4">
    <source>
        <dbReference type="Proteomes" id="UP000223913"/>
    </source>
</evidence>
<protein>
    <recommendedName>
        <fullName evidence="2">IPT/TIG domain-containing protein</fullName>
    </recommendedName>
</protein>
<dbReference type="InterPro" id="IPR014756">
    <property type="entry name" value="Ig_E-set"/>
</dbReference>
<organism evidence="3 4">
    <name type="scientific">Flavilitoribacter nigricans (strain ATCC 23147 / DSM 23189 / NBRC 102662 / NCIMB 1420 / SS-2)</name>
    <name type="common">Lewinella nigricans</name>
    <dbReference type="NCBI Taxonomy" id="1122177"/>
    <lineage>
        <taxon>Bacteria</taxon>
        <taxon>Pseudomonadati</taxon>
        <taxon>Bacteroidota</taxon>
        <taxon>Saprospiria</taxon>
        <taxon>Saprospirales</taxon>
        <taxon>Lewinellaceae</taxon>
        <taxon>Flavilitoribacter</taxon>
    </lineage>
</organism>
<dbReference type="RefSeq" id="WP_099155432.1">
    <property type="nucleotide sequence ID" value="NZ_PDUD01000061.1"/>
</dbReference>
<dbReference type="CDD" id="cd00102">
    <property type="entry name" value="IPT"/>
    <property type="match status" value="1"/>
</dbReference>
<gene>
    <name evidence="3" type="ORF">CRP01_38505</name>
</gene>
<dbReference type="Pfam" id="PF01833">
    <property type="entry name" value="TIG"/>
    <property type="match status" value="2"/>
</dbReference>
<name>A0A2D0MY17_FLAN2</name>
<feature type="chain" id="PRO_5013084589" description="IPT/TIG domain-containing protein" evidence="1">
    <location>
        <begin position="26"/>
        <end position="678"/>
    </location>
</feature>
<proteinExistence type="predicted"/>
<dbReference type="Proteomes" id="UP000223913">
    <property type="component" value="Unassembled WGS sequence"/>
</dbReference>
<dbReference type="Gene3D" id="2.60.120.430">
    <property type="entry name" value="Galactose-binding lectin"/>
    <property type="match status" value="1"/>
</dbReference>
<evidence type="ECO:0000313" key="3">
    <source>
        <dbReference type="EMBL" id="PHN01172.1"/>
    </source>
</evidence>
<dbReference type="InterPro" id="IPR013783">
    <property type="entry name" value="Ig-like_fold"/>
</dbReference>
<dbReference type="EMBL" id="PDUD01000061">
    <property type="protein sequence ID" value="PHN01172.1"/>
    <property type="molecule type" value="Genomic_DNA"/>
</dbReference>
<evidence type="ECO:0000259" key="2">
    <source>
        <dbReference type="Pfam" id="PF01833"/>
    </source>
</evidence>
<dbReference type="AlphaFoldDB" id="A0A2D0MY17"/>
<dbReference type="SUPFAM" id="SSF81296">
    <property type="entry name" value="E set domains"/>
    <property type="match status" value="3"/>
</dbReference>
<evidence type="ECO:0000256" key="1">
    <source>
        <dbReference type="SAM" id="SignalP"/>
    </source>
</evidence>
<feature type="domain" description="IPT/TIG" evidence="2">
    <location>
        <begin position="125"/>
        <end position="187"/>
    </location>
</feature>
<dbReference type="OrthoDB" id="660167at2"/>
<dbReference type="Gene3D" id="2.60.40.10">
    <property type="entry name" value="Immunoglobulins"/>
    <property type="match status" value="6"/>
</dbReference>